<dbReference type="EMBL" id="MCGN01000001">
    <property type="protein sequence ID" value="ORZ03479.1"/>
    <property type="molecule type" value="Genomic_DNA"/>
</dbReference>
<dbReference type="InterPro" id="IPR015797">
    <property type="entry name" value="NUDIX_hydrolase-like_dom_sf"/>
</dbReference>
<accession>A0A1X2HV86</accession>
<dbReference type="SUPFAM" id="SSF55811">
    <property type="entry name" value="Nudix"/>
    <property type="match status" value="1"/>
</dbReference>
<name>A0A1X2HV86_SYNRA</name>
<gene>
    <name evidence="1" type="ORF">BCR43DRAFT_52313</name>
</gene>
<evidence type="ECO:0008006" key="3">
    <source>
        <dbReference type="Google" id="ProtNLM"/>
    </source>
</evidence>
<evidence type="ECO:0000313" key="1">
    <source>
        <dbReference type="EMBL" id="ORZ03479.1"/>
    </source>
</evidence>
<protein>
    <recommendedName>
        <fullName evidence="3">Nudix hydrolase domain-containing protein</fullName>
    </recommendedName>
</protein>
<organism evidence="1 2">
    <name type="scientific">Syncephalastrum racemosum</name>
    <name type="common">Filamentous fungus</name>
    <dbReference type="NCBI Taxonomy" id="13706"/>
    <lineage>
        <taxon>Eukaryota</taxon>
        <taxon>Fungi</taxon>
        <taxon>Fungi incertae sedis</taxon>
        <taxon>Mucoromycota</taxon>
        <taxon>Mucoromycotina</taxon>
        <taxon>Mucoromycetes</taxon>
        <taxon>Mucorales</taxon>
        <taxon>Syncephalastraceae</taxon>
        <taxon>Syncephalastrum</taxon>
    </lineage>
</organism>
<keyword evidence="2" id="KW-1185">Reference proteome</keyword>
<evidence type="ECO:0000313" key="2">
    <source>
        <dbReference type="Proteomes" id="UP000242180"/>
    </source>
</evidence>
<dbReference type="OrthoDB" id="185493at2759"/>
<reference evidence="1 2" key="1">
    <citation type="submission" date="2016-07" db="EMBL/GenBank/DDBJ databases">
        <title>Pervasive Adenine N6-methylation of Active Genes in Fungi.</title>
        <authorList>
            <consortium name="DOE Joint Genome Institute"/>
            <person name="Mondo S.J."/>
            <person name="Dannebaum R.O."/>
            <person name="Kuo R.C."/>
            <person name="Labutti K."/>
            <person name="Haridas S."/>
            <person name="Kuo A."/>
            <person name="Salamov A."/>
            <person name="Ahrendt S.R."/>
            <person name="Lipzen A."/>
            <person name="Sullivan W."/>
            <person name="Andreopoulos W.B."/>
            <person name="Clum A."/>
            <person name="Lindquist E."/>
            <person name="Daum C."/>
            <person name="Ramamoorthy G.K."/>
            <person name="Gryganskyi A."/>
            <person name="Culley D."/>
            <person name="Magnuson J.K."/>
            <person name="James T.Y."/>
            <person name="O'Malley M.A."/>
            <person name="Stajich J.E."/>
            <person name="Spatafora J.W."/>
            <person name="Visel A."/>
            <person name="Grigoriev I.V."/>
        </authorList>
    </citation>
    <scope>NUCLEOTIDE SEQUENCE [LARGE SCALE GENOMIC DNA]</scope>
    <source>
        <strain evidence="1 2">NRRL 2496</strain>
    </source>
</reference>
<comment type="caution">
    <text evidence="1">The sequence shown here is derived from an EMBL/GenBank/DDBJ whole genome shotgun (WGS) entry which is preliminary data.</text>
</comment>
<sequence length="202" mass="23168">MARLPLLSDKRRSTNDSYITVWNRTTRFPDGREIDWDIVGHDRPSPAFVIVFTFDTKKKTTCILKEYVQGTNEIKYTCVAGGVDPKKHTSPQQSAEHELSEEARLKGGRWINLLPADQPDGISELKWGLNRFVPYLCLDPQVDPTPMARDHEEYMEVVPEVSIADFKRFILQGKVLLPSVQTAWMAFEYLARNGLFEDKLLP</sequence>
<proteinExistence type="predicted"/>
<dbReference type="InParanoid" id="A0A1X2HV86"/>
<dbReference type="Proteomes" id="UP000242180">
    <property type="component" value="Unassembled WGS sequence"/>
</dbReference>
<dbReference type="Gene3D" id="3.90.79.10">
    <property type="entry name" value="Nucleoside Triphosphate Pyrophosphohydrolase"/>
    <property type="match status" value="1"/>
</dbReference>
<dbReference type="OMA" id="VRCETEE"/>
<dbReference type="AlphaFoldDB" id="A0A1X2HV86"/>